<proteinExistence type="predicted"/>
<organism evidence="1 2">
    <name type="scientific">Necator americanus</name>
    <name type="common">Human hookworm</name>
    <dbReference type="NCBI Taxonomy" id="51031"/>
    <lineage>
        <taxon>Eukaryota</taxon>
        <taxon>Metazoa</taxon>
        <taxon>Ecdysozoa</taxon>
        <taxon>Nematoda</taxon>
        <taxon>Chromadorea</taxon>
        <taxon>Rhabditida</taxon>
        <taxon>Rhabditina</taxon>
        <taxon>Rhabditomorpha</taxon>
        <taxon>Strongyloidea</taxon>
        <taxon>Ancylostomatidae</taxon>
        <taxon>Bunostominae</taxon>
        <taxon>Necator</taxon>
    </lineage>
</organism>
<accession>A0ABR1DIX2</accession>
<reference evidence="1 2" key="1">
    <citation type="submission" date="2023-08" db="EMBL/GenBank/DDBJ databases">
        <title>A Necator americanus chromosomal reference genome.</title>
        <authorList>
            <person name="Ilik V."/>
            <person name="Petrzelkova K.J."/>
            <person name="Pardy F."/>
            <person name="Fuh T."/>
            <person name="Niatou-Singa F.S."/>
            <person name="Gouil Q."/>
            <person name="Baker L."/>
            <person name="Ritchie M.E."/>
            <person name="Jex A.R."/>
            <person name="Gazzola D."/>
            <person name="Li H."/>
            <person name="Toshio Fujiwara R."/>
            <person name="Zhan B."/>
            <person name="Aroian R.V."/>
            <person name="Pafco B."/>
            <person name="Schwarz E.M."/>
        </authorList>
    </citation>
    <scope>NUCLEOTIDE SEQUENCE [LARGE SCALE GENOMIC DNA]</scope>
    <source>
        <strain evidence="1 2">Aroian</strain>
        <tissue evidence="1">Whole animal</tissue>
    </source>
</reference>
<dbReference type="Proteomes" id="UP001303046">
    <property type="component" value="Unassembled WGS sequence"/>
</dbReference>
<evidence type="ECO:0008006" key="3">
    <source>
        <dbReference type="Google" id="ProtNLM"/>
    </source>
</evidence>
<gene>
    <name evidence="1" type="primary">Necator_chrIV.g15702</name>
    <name evidence="1" type="ORF">RB195_002407</name>
</gene>
<evidence type="ECO:0000313" key="2">
    <source>
        <dbReference type="Proteomes" id="UP001303046"/>
    </source>
</evidence>
<evidence type="ECO:0000313" key="1">
    <source>
        <dbReference type="EMBL" id="KAK6750411.1"/>
    </source>
</evidence>
<sequence>MQTGSDDKQWGTEGWLTTSLCMKYIWRILSTASDQCSVNAQISLRSYSTPEQYDIYFIQNMDNSSPDTNCTVVSLENPQGVKAEKRLLRKRETSTDVLVDMGFQRENSNCQLLEIARNRMHKESERIQYLSLDELTSEADGIRRNGDAIVRVLNSSVGKVIDLLIIGSEKNSHDNAKFVLKKFNENSEVAVCQRTLEKK</sequence>
<protein>
    <recommendedName>
        <fullName evidence="3">UBA domain-containing protein</fullName>
    </recommendedName>
</protein>
<keyword evidence="2" id="KW-1185">Reference proteome</keyword>
<dbReference type="EMBL" id="JAVFWL010000004">
    <property type="protein sequence ID" value="KAK6750411.1"/>
    <property type="molecule type" value="Genomic_DNA"/>
</dbReference>
<comment type="caution">
    <text evidence="1">The sequence shown here is derived from an EMBL/GenBank/DDBJ whole genome shotgun (WGS) entry which is preliminary data.</text>
</comment>
<name>A0ABR1DIX2_NECAM</name>